<reference evidence="3" key="1">
    <citation type="journal article" date="2019" name="Int. J. Syst. Evol. Microbiol.">
        <title>The Global Catalogue of Microorganisms (GCM) 10K type strain sequencing project: providing services to taxonomists for standard genome sequencing and annotation.</title>
        <authorList>
            <consortium name="The Broad Institute Genomics Platform"/>
            <consortium name="The Broad Institute Genome Sequencing Center for Infectious Disease"/>
            <person name="Wu L."/>
            <person name="Ma J."/>
        </authorList>
    </citation>
    <scope>NUCLEOTIDE SEQUENCE [LARGE SCALE GENOMIC DNA]</scope>
    <source>
        <strain evidence="3">CCUG 59858</strain>
    </source>
</reference>
<sequence>MASSKFPRLIFNSFKNIPEPTDYPHARTLRTGFWTKIKDAFSVIKGGWESSEAGDDLQMEKQAQPKLWRMGIYDYITLFIPFTLESLIPFSKVLFTPLRYVLSLATVLITLPVTYGVYAMAHKKAEETMADINKLELESELDSQKKMTCQKFRKLHHQDYENMMVNAVKKDGKYDLQFCAPDATPYRARSVDENTLQALRKLNIYQINQRVKAEPAREASFDSEFQGPGDYLGARTGY</sequence>
<keyword evidence="1" id="KW-1133">Transmembrane helix</keyword>
<protein>
    <submittedName>
        <fullName evidence="2">Uncharacterized protein</fullName>
    </submittedName>
</protein>
<proteinExistence type="predicted"/>
<dbReference type="RefSeq" id="WP_382344231.1">
    <property type="nucleotide sequence ID" value="NZ_JBHSAB010000029.1"/>
</dbReference>
<comment type="caution">
    <text evidence="2">The sequence shown here is derived from an EMBL/GenBank/DDBJ whole genome shotgun (WGS) entry which is preliminary data.</text>
</comment>
<feature type="transmembrane region" description="Helical" evidence="1">
    <location>
        <begin position="67"/>
        <end position="88"/>
    </location>
</feature>
<evidence type="ECO:0000313" key="2">
    <source>
        <dbReference type="EMBL" id="MFC3909732.1"/>
    </source>
</evidence>
<gene>
    <name evidence="2" type="ORF">ACFORL_11690</name>
</gene>
<keyword evidence="3" id="KW-1185">Reference proteome</keyword>
<dbReference type="Proteomes" id="UP001595758">
    <property type="component" value="Unassembled WGS sequence"/>
</dbReference>
<evidence type="ECO:0000313" key="3">
    <source>
        <dbReference type="Proteomes" id="UP001595758"/>
    </source>
</evidence>
<keyword evidence="1" id="KW-0472">Membrane</keyword>
<feature type="transmembrane region" description="Helical" evidence="1">
    <location>
        <begin position="100"/>
        <end position="121"/>
    </location>
</feature>
<dbReference type="EMBL" id="JBHSAB010000029">
    <property type="protein sequence ID" value="MFC3909732.1"/>
    <property type="molecule type" value="Genomic_DNA"/>
</dbReference>
<accession>A0ABV8CHZ1</accession>
<evidence type="ECO:0000256" key="1">
    <source>
        <dbReference type="SAM" id="Phobius"/>
    </source>
</evidence>
<organism evidence="2 3">
    <name type="scientific">Legionella dresdenensis</name>
    <dbReference type="NCBI Taxonomy" id="450200"/>
    <lineage>
        <taxon>Bacteria</taxon>
        <taxon>Pseudomonadati</taxon>
        <taxon>Pseudomonadota</taxon>
        <taxon>Gammaproteobacteria</taxon>
        <taxon>Legionellales</taxon>
        <taxon>Legionellaceae</taxon>
        <taxon>Legionella</taxon>
    </lineage>
</organism>
<name>A0ABV8CHZ1_9GAMM</name>
<keyword evidence="1" id="KW-0812">Transmembrane</keyword>